<reference evidence="5" key="1">
    <citation type="submission" date="2022-12" db="EMBL/GenBank/DDBJ databases">
        <authorList>
            <person name="Ruckert C."/>
            <person name="Busche T."/>
            <person name="Kalinowski J."/>
            <person name="Wittmann C."/>
        </authorList>
    </citation>
    <scope>NUCLEOTIDE SEQUENCE</scope>
    <source>
        <strain evidence="5">DSM 40467</strain>
    </source>
</reference>
<dbReference type="InterPro" id="IPR050109">
    <property type="entry name" value="HTH-type_TetR-like_transc_reg"/>
</dbReference>
<dbReference type="EMBL" id="CP114413">
    <property type="protein sequence ID" value="WAZ19658.1"/>
    <property type="molecule type" value="Genomic_DNA"/>
</dbReference>
<accession>A0ABY7K693</accession>
<keyword evidence="1 2" id="KW-0238">DNA-binding</keyword>
<feature type="domain" description="HTH tetR-type" evidence="4">
    <location>
        <begin position="19"/>
        <end position="79"/>
    </location>
</feature>
<organism evidence="5 6">
    <name type="scientific">Streptomyces cinnabarinus</name>
    <dbReference type="NCBI Taxonomy" id="67287"/>
    <lineage>
        <taxon>Bacteria</taxon>
        <taxon>Bacillati</taxon>
        <taxon>Actinomycetota</taxon>
        <taxon>Actinomycetes</taxon>
        <taxon>Kitasatosporales</taxon>
        <taxon>Streptomycetaceae</taxon>
        <taxon>Streptomyces</taxon>
    </lineage>
</organism>
<proteinExistence type="predicted"/>
<evidence type="ECO:0000256" key="2">
    <source>
        <dbReference type="PROSITE-ProRule" id="PRU00335"/>
    </source>
</evidence>
<dbReference type="PRINTS" id="PR00455">
    <property type="entry name" value="HTHTETR"/>
</dbReference>
<dbReference type="InterPro" id="IPR009057">
    <property type="entry name" value="Homeodomain-like_sf"/>
</dbReference>
<keyword evidence="6" id="KW-1185">Reference proteome</keyword>
<dbReference type="SUPFAM" id="SSF46689">
    <property type="entry name" value="Homeodomain-like"/>
    <property type="match status" value="1"/>
</dbReference>
<evidence type="ECO:0000259" key="4">
    <source>
        <dbReference type="PROSITE" id="PS50977"/>
    </source>
</evidence>
<evidence type="ECO:0000256" key="3">
    <source>
        <dbReference type="SAM" id="MobiDB-lite"/>
    </source>
</evidence>
<dbReference type="PANTHER" id="PTHR30055:SF235">
    <property type="entry name" value="TRANSCRIPTIONAL REGULATORY PROTEIN"/>
    <property type="match status" value="1"/>
</dbReference>
<dbReference type="InterPro" id="IPR041678">
    <property type="entry name" value="TetR_C_16"/>
</dbReference>
<dbReference type="Gene3D" id="1.10.357.10">
    <property type="entry name" value="Tetracycline Repressor, domain 2"/>
    <property type="match status" value="1"/>
</dbReference>
<dbReference type="PROSITE" id="PS50977">
    <property type="entry name" value="HTH_TETR_2"/>
    <property type="match status" value="1"/>
</dbReference>
<dbReference type="Gene3D" id="1.10.10.60">
    <property type="entry name" value="Homeodomain-like"/>
    <property type="match status" value="1"/>
</dbReference>
<name>A0ABY7K693_9ACTN</name>
<gene>
    <name evidence="5" type="ORF">STRCI_000723</name>
</gene>
<feature type="region of interest" description="Disordered" evidence="3">
    <location>
        <begin position="1"/>
        <end position="20"/>
    </location>
</feature>
<sequence length="213" mass="23432">MNGQEASEKPLRTRRRDPEGHRAAILEAARHTFAERGYARTTLREIARRAGVTHGLITRQFQSKERLFLAAVPGNSDLERVVAGDPATLPDRIAHAFVQRMETDAVNDPLVTLVRSAASDERAAAHLLVAMQERSAAAYRSVLSPNAPAALGDDLDTRVALVGSHMIGVVFSRYIARTEPLASMPPEQLTEHLTRILRHILFDDAPAPRNPPQ</sequence>
<dbReference type="RefSeq" id="WP_269657350.1">
    <property type="nucleotide sequence ID" value="NZ_CP114413.1"/>
</dbReference>
<evidence type="ECO:0000256" key="1">
    <source>
        <dbReference type="ARBA" id="ARBA00023125"/>
    </source>
</evidence>
<dbReference type="Proteomes" id="UP001164439">
    <property type="component" value="Chromosome"/>
</dbReference>
<dbReference type="Pfam" id="PF00440">
    <property type="entry name" value="TetR_N"/>
    <property type="match status" value="1"/>
</dbReference>
<dbReference type="InterPro" id="IPR001647">
    <property type="entry name" value="HTH_TetR"/>
</dbReference>
<dbReference type="PANTHER" id="PTHR30055">
    <property type="entry name" value="HTH-TYPE TRANSCRIPTIONAL REGULATOR RUTR"/>
    <property type="match status" value="1"/>
</dbReference>
<dbReference type="SUPFAM" id="SSF48498">
    <property type="entry name" value="Tetracyclin repressor-like, C-terminal domain"/>
    <property type="match status" value="1"/>
</dbReference>
<dbReference type="InterPro" id="IPR036271">
    <property type="entry name" value="Tet_transcr_reg_TetR-rel_C_sf"/>
</dbReference>
<evidence type="ECO:0000313" key="5">
    <source>
        <dbReference type="EMBL" id="WAZ19658.1"/>
    </source>
</evidence>
<evidence type="ECO:0000313" key="6">
    <source>
        <dbReference type="Proteomes" id="UP001164439"/>
    </source>
</evidence>
<dbReference type="Pfam" id="PF17920">
    <property type="entry name" value="TetR_C_16"/>
    <property type="match status" value="1"/>
</dbReference>
<protein>
    <submittedName>
        <fullName evidence="5">TetR family transcriptional regulator</fullName>
    </submittedName>
</protein>
<feature type="DNA-binding region" description="H-T-H motif" evidence="2">
    <location>
        <begin position="42"/>
        <end position="61"/>
    </location>
</feature>